<dbReference type="HOGENOM" id="CLU_2160259_0_0_1"/>
<keyword evidence="2" id="KW-1185">Reference proteome</keyword>
<reference evidence="2" key="2">
    <citation type="submission" date="2015-01" db="EMBL/GenBank/DDBJ databases">
        <title>Evolutionary Origins and Diversification of the Mycorrhizal Mutualists.</title>
        <authorList>
            <consortium name="DOE Joint Genome Institute"/>
            <consortium name="Mycorrhizal Genomics Consortium"/>
            <person name="Kohler A."/>
            <person name="Kuo A."/>
            <person name="Nagy L.G."/>
            <person name="Floudas D."/>
            <person name="Copeland A."/>
            <person name="Barry K.W."/>
            <person name="Cichocki N."/>
            <person name="Veneault-Fourrey C."/>
            <person name="LaButti K."/>
            <person name="Lindquist E.A."/>
            <person name="Lipzen A."/>
            <person name="Lundell T."/>
            <person name="Morin E."/>
            <person name="Murat C."/>
            <person name="Riley R."/>
            <person name="Ohm R."/>
            <person name="Sun H."/>
            <person name="Tunlid A."/>
            <person name="Henrissat B."/>
            <person name="Grigoriev I.V."/>
            <person name="Hibbett D.S."/>
            <person name="Martin F."/>
        </authorList>
    </citation>
    <scope>NUCLEOTIDE SEQUENCE [LARGE SCALE GENOMIC DNA]</scope>
    <source>
        <strain evidence="2">MUT 4182</strain>
    </source>
</reference>
<gene>
    <name evidence="1" type="ORF">M407DRAFT_122431</name>
</gene>
<dbReference type="EMBL" id="KN823121">
    <property type="protein sequence ID" value="KIO22007.1"/>
    <property type="molecule type" value="Genomic_DNA"/>
</dbReference>
<dbReference type="Proteomes" id="UP000054248">
    <property type="component" value="Unassembled WGS sequence"/>
</dbReference>
<accession>A0A0C3LKW5</accession>
<name>A0A0C3LKW5_9AGAM</name>
<protein>
    <submittedName>
        <fullName evidence="1">Uncharacterized protein</fullName>
    </submittedName>
</protein>
<evidence type="ECO:0000313" key="2">
    <source>
        <dbReference type="Proteomes" id="UP000054248"/>
    </source>
</evidence>
<dbReference type="AlphaFoldDB" id="A0A0C3LKW5"/>
<proteinExistence type="predicted"/>
<evidence type="ECO:0000313" key="1">
    <source>
        <dbReference type="EMBL" id="KIO22007.1"/>
    </source>
</evidence>
<sequence length="111" mass="11868">MSDAISRSLLSLHVGGHFKSSIISFLIGKYIAGEFWDREGGNGTTKPYTVINLIDYSMLINLPSAPGEIIGLMVCPTPNAPIEIKLKGDGIDKKPGLPYGSFCSSHQAETA</sequence>
<organism evidence="1 2">
    <name type="scientific">Tulasnella calospora MUT 4182</name>
    <dbReference type="NCBI Taxonomy" id="1051891"/>
    <lineage>
        <taxon>Eukaryota</taxon>
        <taxon>Fungi</taxon>
        <taxon>Dikarya</taxon>
        <taxon>Basidiomycota</taxon>
        <taxon>Agaricomycotina</taxon>
        <taxon>Agaricomycetes</taxon>
        <taxon>Cantharellales</taxon>
        <taxon>Tulasnellaceae</taxon>
        <taxon>Tulasnella</taxon>
    </lineage>
</organism>
<reference evidence="1 2" key="1">
    <citation type="submission" date="2014-04" db="EMBL/GenBank/DDBJ databases">
        <authorList>
            <consortium name="DOE Joint Genome Institute"/>
            <person name="Kuo A."/>
            <person name="Girlanda M."/>
            <person name="Perotto S."/>
            <person name="Kohler A."/>
            <person name="Nagy L.G."/>
            <person name="Floudas D."/>
            <person name="Copeland A."/>
            <person name="Barry K.W."/>
            <person name="Cichocki N."/>
            <person name="Veneault-Fourrey C."/>
            <person name="LaButti K."/>
            <person name="Lindquist E.A."/>
            <person name="Lipzen A."/>
            <person name="Lundell T."/>
            <person name="Morin E."/>
            <person name="Murat C."/>
            <person name="Sun H."/>
            <person name="Tunlid A."/>
            <person name="Henrissat B."/>
            <person name="Grigoriev I.V."/>
            <person name="Hibbett D.S."/>
            <person name="Martin F."/>
            <person name="Nordberg H.P."/>
            <person name="Cantor M.N."/>
            <person name="Hua S.X."/>
        </authorList>
    </citation>
    <scope>NUCLEOTIDE SEQUENCE [LARGE SCALE GENOMIC DNA]</scope>
    <source>
        <strain evidence="1 2">MUT 4182</strain>
    </source>
</reference>